<dbReference type="KEGG" id="asd:AS9A_2205"/>
<evidence type="ECO:0000313" key="2">
    <source>
        <dbReference type="Proteomes" id="UP000009235"/>
    </source>
</evidence>
<dbReference type="HOGENOM" id="CLU_3246295_0_0_11"/>
<protein>
    <submittedName>
        <fullName evidence="1">Uncharacterized protein</fullName>
    </submittedName>
</protein>
<proteinExistence type="predicted"/>
<dbReference type="AlphaFoldDB" id="F6EQG9"/>
<accession>F6EQG9</accession>
<keyword evidence="2" id="KW-1185">Reference proteome</keyword>
<name>F6EQG9_HOYSD</name>
<dbReference type="Proteomes" id="UP000009235">
    <property type="component" value="Chromosome"/>
</dbReference>
<sequence length="42" mass="4670">MSRGGRGANDDPVRIRRCLALREDDYLNAVTRSLVNLVAVRA</sequence>
<gene>
    <name evidence="1" type="ordered locus">AS9A_2205</name>
</gene>
<evidence type="ECO:0000313" key="1">
    <source>
        <dbReference type="EMBL" id="AEF40654.1"/>
    </source>
</evidence>
<reference evidence="1 2" key="1">
    <citation type="journal article" date="2011" name="J. Bacteriol.">
        <title>Complete genome sequence of Amycolicicoccus subflavus DQS3-9A1T, an actinomycete isolated from crude oil-polluted soil.</title>
        <authorList>
            <person name="Cai M."/>
            <person name="Chen W.M."/>
            <person name="Nie Y."/>
            <person name="Chi C.Q."/>
            <person name="Wang Y.N."/>
            <person name="Tang Y.Q."/>
            <person name="Li G.Y."/>
            <person name="Wu X.L."/>
        </authorList>
    </citation>
    <scope>NUCLEOTIDE SEQUENCE [LARGE SCALE GENOMIC DNA]</scope>
    <source>
        <strain evidence="2">DSM 45089 / DQS3-9A1</strain>
    </source>
</reference>
<organism evidence="1 2">
    <name type="scientific">Hoyosella subflava (strain DSM 45089 / JCM 17490 / NBRC 109087 / DQS3-9A1)</name>
    <name type="common">Amycolicicoccus subflavus</name>
    <dbReference type="NCBI Taxonomy" id="443218"/>
    <lineage>
        <taxon>Bacteria</taxon>
        <taxon>Bacillati</taxon>
        <taxon>Actinomycetota</taxon>
        <taxon>Actinomycetes</taxon>
        <taxon>Mycobacteriales</taxon>
        <taxon>Hoyosellaceae</taxon>
        <taxon>Hoyosella</taxon>
    </lineage>
</organism>
<dbReference type="EMBL" id="CP002786">
    <property type="protein sequence ID" value="AEF40654.1"/>
    <property type="molecule type" value="Genomic_DNA"/>
</dbReference>